<proteinExistence type="predicted"/>
<dbReference type="AlphaFoldDB" id="A0A9P1J3T7"/>
<sequence>MRQFLVILSIFFIYACIAYKLPTTTEDPKVYNCSLEKGNEYAFSILSFEMSFLFALLLKNATMISTSCEQFENAISNSTCELVDSEKKMELSNICAKAIYELKDFSDCSKILKKDNSTCYQNDLKNPVTLIKKKKANMTDAYYCNNVFGEGNCLRKLIIDKCGEKQWQGYKTAYSTADPFCDFSQL</sequence>
<keyword evidence="1" id="KW-0812">Transmembrane</keyword>
<dbReference type="PANTHER" id="PTHR21453">
    <property type="entry name" value="DUF19 DOMAIN-CONTAINING PROTEIN-RELATED-RELATED"/>
    <property type="match status" value="1"/>
</dbReference>
<feature type="transmembrane region" description="Helical" evidence="1">
    <location>
        <begin position="42"/>
        <end position="58"/>
    </location>
</feature>
<feature type="domain" description="T20D4.11-like" evidence="3">
    <location>
        <begin position="59"/>
        <end position="176"/>
    </location>
</feature>
<organism evidence="4 5">
    <name type="scientific">Caenorhabditis angaria</name>
    <dbReference type="NCBI Taxonomy" id="860376"/>
    <lineage>
        <taxon>Eukaryota</taxon>
        <taxon>Metazoa</taxon>
        <taxon>Ecdysozoa</taxon>
        <taxon>Nematoda</taxon>
        <taxon>Chromadorea</taxon>
        <taxon>Rhabditida</taxon>
        <taxon>Rhabditina</taxon>
        <taxon>Rhabditomorpha</taxon>
        <taxon>Rhabditoidea</taxon>
        <taxon>Rhabditidae</taxon>
        <taxon>Peloderinae</taxon>
        <taxon>Caenorhabditis</taxon>
    </lineage>
</organism>
<keyword evidence="1" id="KW-0472">Membrane</keyword>
<accession>A0A9P1J3T7</accession>
<dbReference type="InterPro" id="IPR002542">
    <property type="entry name" value="T20D4.11-like_dom"/>
</dbReference>
<dbReference type="PROSITE" id="PS51257">
    <property type="entry name" value="PROKAR_LIPOPROTEIN"/>
    <property type="match status" value="1"/>
</dbReference>
<feature type="signal peptide" evidence="2">
    <location>
        <begin position="1"/>
        <end position="18"/>
    </location>
</feature>
<dbReference type="Proteomes" id="UP001152747">
    <property type="component" value="Unassembled WGS sequence"/>
</dbReference>
<dbReference type="PIRSF" id="PIRSF015697">
    <property type="entry name" value="UCP015697"/>
    <property type="match status" value="1"/>
</dbReference>
<dbReference type="EMBL" id="CANHGI010000006">
    <property type="protein sequence ID" value="CAI5455747.1"/>
    <property type="molecule type" value="Genomic_DNA"/>
</dbReference>
<reference evidence="4" key="1">
    <citation type="submission" date="2022-11" db="EMBL/GenBank/DDBJ databases">
        <authorList>
            <person name="Kikuchi T."/>
        </authorList>
    </citation>
    <scope>NUCLEOTIDE SEQUENCE</scope>
    <source>
        <strain evidence="4">PS1010</strain>
    </source>
</reference>
<dbReference type="InterPro" id="IPR016638">
    <property type="entry name" value="UPF0376"/>
</dbReference>
<comment type="caution">
    <text evidence="4">The sequence shown here is derived from an EMBL/GenBank/DDBJ whole genome shotgun (WGS) entry which is preliminary data.</text>
</comment>
<keyword evidence="1" id="KW-1133">Transmembrane helix</keyword>
<name>A0A9P1J3T7_9PELO</name>
<evidence type="ECO:0000256" key="1">
    <source>
        <dbReference type="SAM" id="Phobius"/>
    </source>
</evidence>
<evidence type="ECO:0000313" key="4">
    <source>
        <dbReference type="EMBL" id="CAI5455747.1"/>
    </source>
</evidence>
<dbReference type="Pfam" id="PF01579">
    <property type="entry name" value="DUF19"/>
    <property type="match status" value="1"/>
</dbReference>
<keyword evidence="5" id="KW-1185">Reference proteome</keyword>
<evidence type="ECO:0000259" key="3">
    <source>
        <dbReference type="Pfam" id="PF01579"/>
    </source>
</evidence>
<gene>
    <name evidence="4" type="ORF">CAMP_LOCUS18384</name>
</gene>
<protein>
    <recommendedName>
        <fullName evidence="3">T20D4.11-like domain-containing protein</fullName>
    </recommendedName>
</protein>
<dbReference type="OrthoDB" id="10415547at2759"/>
<evidence type="ECO:0000313" key="5">
    <source>
        <dbReference type="Proteomes" id="UP001152747"/>
    </source>
</evidence>
<evidence type="ECO:0000256" key="2">
    <source>
        <dbReference type="SAM" id="SignalP"/>
    </source>
</evidence>
<feature type="chain" id="PRO_5040415261" description="T20D4.11-like domain-containing protein" evidence="2">
    <location>
        <begin position="19"/>
        <end position="186"/>
    </location>
</feature>
<keyword evidence="2" id="KW-0732">Signal</keyword>